<comment type="subcellular location">
    <subcellularLocation>
        <location evidence="1">Membrane</location>
        <topology evidence="1">Multi-pass membrane protein</topology>
    </subcellularLocation>
</comment>
<proteinExistence type="predicted"/>
<evidence type="ECO:0000259" key="8">
    <source>
        <dbReference type="Pfam" id="PF00535"/>
    </source>
</evidence>
<dbReference type="Gene3D" id="3.90.550.10">
    <property type="entry name" value="Spore Coat Polysaccharide Biosynthesis Protein SpsA, Chain A"/>
    <property type="match status" value="1"/>
</dbReference>
<dbReference type="InterPro" id="IPR029044">
    <property type="entry name" value="Nucleotide-diphossugar_trans"/>
</dbReference>
<reference evidence="9" key="1">
    <citation type="submission" date="2024-05" db="EMBL/GenBank/DDBJ databases">
        <title>Planctomycetes of the genus Singulisphaera possess chitinolytic capabilities.</title>
        <authorList>
            <person name="Ivanova A."/>
        </authorList>
    </citation>
    <scope>NUCLEOTIDE SEQUENCE</scope>
    <source>
        <strain evidence="9">Ch08T</strain>
    </source>
</reference>
<dbReference type="InterPro" id="IPR050256">
    <property type="entry name" value="Glycosyltransferase_2"/>
</dbReference>
<protein>
    <submittedName>
        <fullName evidence="9">Glycosyltransferase</fullName>
        <ecNumber evidence="9">2.4.-.-</ecNumber>
    </submittedName>
</protein>
<evidence type="ECO:0000256" key="3">
    <source>
        <dbReference type="ARBA" id="ARBA00022679"/>
    </source>
</evidence>
<organism evidence="9">
    <name type="scientific">Singulisphaera sp. Ch08</name>
    <dbReference type="NCBI Taxonomy" id="3120278"/>
    <lineage>
        <taxon>Bacteria</taxon>
        <taxon>Pseudomonadati</taxon>
        <taxon>Planctomycetota</taxon>
        <taxon>Planctomycetia</taxon>
        <taxon>Isosphaerales</taxon>
        <taxon>Isosphaeraceae</taxon>
        <taxon>Singulisphaera</taxon>
    </lineage>
</organism>
<dbReference type="AlphaFoldDB" id="A0AAU7CFQ8"/>
<feature type="transmembrane region" description="Helical" evidence="7">
    <location>
        <begin position="232"/>
        <end position="252"/>
    </location>
</feature>
<keyword evidence="2 9" id="KW-0328">Glycosyltransferase</keyword>
<gene>
    <name evidence="9" type="ORF">V5E97_37210</name>
</gene>
<dbReference type="Pfam" id="PF00535">
    <property type="entry name" value="Glycos_transf_2"/>
    <property type="match status" value="1"/>
</dbReference>
<dbReference type="GO" id="GO:0016757">
    <property type="term" value="F:glycosyltransferase activity"/>
    <property type="evidence" value="ECO:0007669"/>
    <property type="project" value="UniProtKB-KW"/>
</dbReference>
<dbReference type="PANTHER" id="PTHR48090">
    <property type="entry name" value="UNDECAPRENYL-PHOSPHATE 4-DEOXY-4-FORMAMIDO-L-ARABINOSE TRANSFERASE-RELATED"/>
    <property type="match status" value="1"/>
</dbReference>
<dbReference type="EC" id="2.4.-.-" evidence="9"/>
<evidence type="ECO:0000313" key="9">
    <source>
        <dbReference type="EMBL" id="XBH03898.1"/>
    </source>
</evidence>
<keyword evidence="5 7" id="KW-1133">Transmembrane helix</keyword>
<sequence>MGTETLISVVAVVQNDGPLIAPFVAEVLETLRGHWINYEIVLVDDYSTDDTLSVVERLLSSYPCLRLIRLTRRFGAEVAVTAGLDAAIGDYVAVMRPLSDPPDELPAMVDAAERDGNGVVLGVSDREPGRGRLSHFARHAFYFLMRRLLHHAPPVNATGFCVLSRTAVNAITRTKSQYRHLGFLSCTVGHAVTLYDYRQIARSSKRYVRPLREAVDEAIAVLITQSPFPLRAVSYLGAFAGLMNLIYVLYILLVNVVKRQVAEGWTTLSLQISFMFFFAFLNLMIISEYVARMMQETQERPLYHVLDERCSTVKFPDPARRNVS</sequence>
<accession>A0AAU7CFQ8</accession>
<evidence type="ECO:0000256" key="1">
    <source>
        <dbReference type="ARBA" id="ARBA00004141"/>
    </source>
</evidence>
<evidence type="ECO:0000256" key="6">
    <source>
        <dbReference type="ARBA" id="ARBA00023136"/>
    </source>
</evidence>
<dbReference type="InterPro" id="IPR001173">
    <property type="entry name" value="Glyco_trans_2-like"/>
</dbReference>
<keyword evidence="3 9" id="KW-0808">Transferase</keyword>
<dbReference type="GO" id="GO:0005886">
    <property type="term" value="C:plasma membrane"/>
    <property type="evidence" value="ECO:0007669"/>
    <property type="project" value="TreeGrafter"/>
</dbReference>
<evidence type="ECO:0000256" key="5">
    <source>
        <dbReference type="ARBA" id="ARBA00022989"/>
    </source>
</evidence>
<keyword evidence="4 7" id="KW-0812">Transmembrane</keyword>
<name>A0AAU7CFQ8_9BACT</name>
<keyword evidence="6 7" id="KW-0472">Membrane</keyword>
<dbReference type="SUPFAM" id="SSF53448">
    <property type="entry name" value="Nucleotide-diphospho-sugar transferases"/>
    <property type="match status" value="1"/>
</dbReference>
<evidence type="ECO:0000256" key="2">
    <source>
        <dbReference type="ARBA" id="ARBA00022676"/>
    </source>
</evidence>
<evidence type="ECO:0000256" key="7">
    <source>
        <dbReference type="SAM" id="Phobius"/>
    </source>
</evidence>
<feature type="domain" description="Glycosyltransferase 2-like" evidence="8">
    <location>
        <begin position="8"/>
        <end position="169"/>
    </location>
</feature>
<dbReference type="EMBL" id="CP155447">
    <property type="protein sequence ID" value="XBH03898.1"/>
    <property type="molecule type" value="Genomic_DNA"/>
</dbReference>
<evidence type="ECO:0000256" key="4">
    <source>
        <dbReference type="ARBA" id="ARBA00022692"/>
    </source>
</evidence>
<dbReference type="RefSeq" id="WP_406696640.1">
    <property type="nucleotide sequence ID" value="NZ_CP155447.1"/>
</dbReference>
<feature type="transmembrane region" description="Helical" evidence="7">
    <location>
        <begin position="272"/>
        <end position="291"/>
    </location>
</feature>
<dbReference type="PANTHER" id="PTHR48090:SF1">
    <property type="entry name" value="PROPHAGE BACTOPRENOL GLUCOSYL TRANSFERASE HOMOLOG"/>
    <property type="match status" value="1"/>
</dbReference>